<dbReference type="AlphaFoldDB" id="A0A7C8ZZL3"/>
<sequence>MLPHRLPFHAYFRVFYHSVCSHLLQKMSFRKGIEVRAYESNQRILICTTNPTQIAIHIITFNASRVQFSNLQDDVFAPGEGSEKGREGKEVGSLRTLGRYTQSCSG</sequence>
<reference evidence="1" key="1">
    <citation type="journal article" date="2013" name="J. Plant Res.">
        <title>Effect of fungi and light on seed germination of three Opuntia species from semiarid lands of central Mexico.</title>
        <authorList>
            <person name="Delgado-Sanchez P."/>
            <person name="Jimenez-Bremont J.F."/>
            <person name="Guerrero-Gonzalez Mde L."/>
            <person name="Flores J."/>
        </authorList>
    </citation>
    <scope>NUCLEOTIDE SEQUENCE</scope>
    <source>
        <tissue evidence="1">Cladode</tissue>
    </source>
</reference>
<accession>A0A7C8ZZL3</accession>
<evidence type="ECO:0000313" key="1">
    <source>
        <dbReference type="EMBL" id="MBA4655076.1"/>
    </source>
</evidence>
<name>A0A7C8ZZL3_OPUST</name>
<organism evidence="1">
    <name type="scientific">Opuntia streptacantha</name>
    <name type="common">Prickly pear cactus</name>
    <name type="synonym">Opuntia cardona</name>
    <dbReference type="NCBI Taxonomy" id="393608"/>
    <lineage>
        <taxon>Eukaryota</taxon>
        <taxon>Viridiplantae</taxon>
        <taxon>Streptophyta</taxon>
        <taxon>Embryophyta</taxon>
        <taxon>Tracheophyta</taxon>
        <taxon>Spermatophyta</taxon>
        <taxon>Magnoliopsida</taxon>
        <taxon>eudicotyledons</taxon>
        <taxon>Gunneridae</taxon>
        <taxon>Pentapetalae</taxon>
        <taxon>Caryophyllales</taxon>
        <taxon>Cactineae</taxon>
        <taxon>Cactaceae</taxon>
        <taxon>Opuntioideae</taxon>
        <taxon>Opuntia</taxon>
    </lineage>
</organism>
<protein>
    <submittedName>
        <fullName evidence="1">Uncharacterized protein</fullName>
    </submittedName>
</protein>
<proteinExistence type="predicted"/>
<dbReference type="EMBL" id="GISG01186333">
    <property type="protein sequence ID" value="MBA4655076.1"/>
    <property type="molecule type" value="Transcribed_RNA"/>
</dbReference>
<reference evidence="1" key="2">
    <citation type="submission" date="2020-07" db="EMBL/GenBank/DDBJ databases">
        <authorList>
            <person name="Vera ALvarez R."/>
            <person name="Arias-Moreno D.M."/>
            <person name="Jimenez-Jacinto V."/>
            <person name="Jimenez-Bremont J.F."/>
            <person name="Swaminathan K."/>
            <person name="Moose S.P."/>
            <person name="Guerrero-Gonzalez M.L."/>
            <person name="Marino-Ramirez L."/>
            <person name="Landsman D."/>
            <person name="Rodriguez-Kessler M."/>
            <person name="Delgado-Sanchez P."/>
        </authorList>
    </citation>
    <scope>NUCLEOTIDE SEQUENCE</scope>
    <source>
        <tissue evidence="1">Cladode</tissue>
    </source>
</reference>